<organism evidence="11 12">
    <name type="scientific">Byssothecium circinans</name>
    <dbReference type="NCBI Taxonomy" id="147558"/>
    <lineage>
        <taxon>Eukaryota</taxon>
        <taxon>Fungi</taxon>
        <taxon>Dikarya</taxon>
        <taxon>Ascomycota</taxon>
        <taxon>Pezizomycotina</taxon>
        <taxon>Dothideomycetes</taxon>
        <taxon>Pleosporomycetidae</taxon>
        <taxon>Pleosporales</taxon>
        <taxon>Massarineae</taxon>
        <taxon>Massarinaceae</taxon>
        <taxon>Byssothecium</taxon>
    </lineage>
</organism>
<evidence type="ECO:0000256" key="3">
    <source>
        <dbReference type="ARBA" id="ARBA00014923"/>
    </source>
</evidence>
<evidence type="ECO:0000256" key="7">
    <source>
        <dbReference type="ARBA" id="ARBA00029392"/>
    </source>
</evidence>
<dbReference type="AlphaFoldDB" id="A0A6A5TV70"/>
<keyword evidence="12" id="KW-1185">Reference proteome</keyword>
<evidence type="ECO:0000313" key="11">
    <source>
        <dbReference type="EMBL" id="KAF1956515.1"/>
    </source>
</evidence>
<feature type="domain" description="Phospholipase/carboxylesterase/thioesterase" evidence="10">
    <location>
        <begin position="23"/>
        <end position="246"/>
    </location>
</feature>
<dbReference type="OrthoDB" id="2418081at2759"/>
<dbReference type="GO" id="GO:0006631">
    <property type="term" value="P:fatty acid metabolic process"/>
    <property type="evidence" value="ECO:0007669"/>
    <property type="project" value="UniProtKB-KW"/>
</dbReference>
<comment type="function">
    <text evidence="7">Hydrolyzes fatty acids from S-acylated cysteine residues in proteins with a strong preference for palmitoylated G-alpha proteins over other acyl substrates. Mediates the deacylation of G-alpha proteins such as GPA1 in vivo, but has weak or no activity toward palmitoylated Ras proteins. Has weak lysophospholipase activity in vitro; however such activity may not exist in vivo.</text>
</comment>
<dbReference type="EC" id="3.1.2.22" evidence="2"/>
<evidence type="ECO:0000256" key="9">
    <source>
        <dbReference type="ARBA" id="ARBA00047337"/>
    </source>
</evidence>
<keyword evidence="5" id="KW-0378">Hydrolase</keyword>
<evidence type="ECO:0000256" key="4">
    <source>
        <dbReference type="ARBA" id="ARBA00022487"/>
    </source>
</evidence>
<accession>A0A6A5TV70</accession>
<evidence type="ECO:0000256" key="8">
    <source>
        <dbReference type="ARBA" id="ARBA00031195"/>
    </source>
</evidence>
<dbReference type="InterPro" id="IPR003140">
    <property type="entry name" value="PLipase/COase/thioEstase"/>
</dbReference>
<dbReference type="GO" id="GO:0052689">
    <property type="term" value="F:carboxylic ester hydrolase activity"/>
    <property type="evidence" value="ECO:0007669"/>
    <property type="project" value="UniProtKB-KW"/>
</dbReference>
<evidence type="ECO:0000256" key="2">
    <source>
        <dbReference type="ARBA" id="ARBA00012423"/>
    </source>
</evidence>
<proteinExistence type="inferred from homology"/>
<dbReference type="EMBL" id="ML976991">
    <property type="protein sequence ID" value="KAF1956515.1"/>
    <property type="molecule type" value="Genomic_DNA"/>
</dbReference>
<dbReference type="Gene3D" id="3.40.50.1820">
    <property type="entry name" value="alpha/beta hydrolase"/>
    <property type="match status" value="1"/>
</dbReference>
<dbReference type="GO" id="GO:0005737">
    <property type="term" value="C:cytoplasm"/>
    <property type="evidence" value="ECO:0007669"/>
    <property type="project" value="TreeGrafter"/>
</dbReference>
<evidence type="ECO:0000256" key="5">
    <source>
        <dbReference type="ARBA" id="ARBA00022801"/>
    </source>
</evidence>
<keyword evidence="6" id="KW-0276">Fatty acid metabolism</keyword>
<evidence type="ECO:0000259" key="10">
    <source>
        <dbReference type="Pfam" id="PF02230"/>
    </source>
</evidence>
<sequence length="252" mass="27150">MSSTTRKPLIIVPATNPPSDISKSAVFIFLHGLGDDAEGVESIPHTFQTANKLPHLSWILPNAPHNHDLNLAAWYLPTNLSPNPPSRPELEDEEDEQGITTTISYITTLIDEQVASGIPPHRIVLGGFSQGHAIALLTGLVSSKYAGRLGGLVGLSGYLPLVDRIGGLRRAAGLLEKVDGGENVEVFLARGTRDMLVPKRYLALCEKTFLGLGIAPEKLTVKAYEGMGHVIRGDELSDLCRWLEKVVPPVVG</sequence>
<name>A0A6A5TV70_9PLEO</name>
<keyword evidence="6" id="KW-0443">Lipid metabolism</keyword>
<comment type="similarity">
    <text evidence="1">Belongs to the AB hydrolase superfamily. AB hydrolase 2 family.</text>
</comment>
<reference evidence="11" key="1">
    <citation type="journal article" date="2020" name="Stud. Mycol.">
        <title>101 Dothideomycetes genomes: a test case for predicting lifestyles and emergence of pathogens.</title>
        <authorList>
            <person name="Haridas S."/>
            <person name="Albert R."/>
            <person name="Binder M."/>
            <person name="Bloem J."/>
            <person name="Labutti K."/>
            <person name="Salamov A."/>
            <person name="Andreopoulos B."/>
            <person name="Baker S."/>
            <person name="Barry K."/>
            <person name="Bills G."/>
            <person name="Bluhm B."/>
            <person name="Cannon C."/>
            <person name="Castanera R."/>
            <person name="Culley D."/>
            <person name="Daum C."/>
            <person name="Ezra D."/>
            <person name="Gonzalez J."/>
            <person name="Henrissat B."/>
            <person name="Kuo A."/>
            <person name="Liang C."/>
            <person name="Lipzen A."/>
            <person name="Lutzoni F."/>
            <person name="Magnuson J."/>
            <person name="Mondo S."/>
            <person name="Nolan M."/>
            <person name="Ohm R."/>
            <person name="Pangilinan J."/>
            <person name="Park H.-J."/>
            <person name="Ramirez L."/>
            <person name="Alfaro M."/>
            <person name="Sun H."/>
            <person name="Tritt A."/>
            <person name="Yoshinaga Y."/>
            <person name="Zwiers L.-H."/>
            <person name="Turgeon B."/>
            <person name="Goodwin S."/>
            <person name="Spatafora J."/>
            <person name="Crous P."/>
            <person name="Grigoriev I."/>
        </authorList>
    </citation>
    <scope>NUCLEOTIDE SEQUENCE</scope>
    <source>
        <strain evidence="11">CBS 675.92</strain>
    </source>
</reference>
<dbReference type="InterPro" id="IPR050565">
    <property type="entry name" value="LYPA1-2/EST-like"/>
</dbReference>
<gene>
    <name evidence="11" type="ORF">CC80DRAFT_471987</name>
</gene>
<keyword evidence="4" id="KW-0719">Serine esterase</keyword>
<dbReference type="PANTHER" id="PTHR10655">
    <property type="entry name" value="LYSOPHOSPHOLIPASE-RELATED"/>
    <property type="match status" value="1"/>
</dbReference>
<dbReference type="Proteomes" id="UP000800035">
    <property type="component" value="Unassembled WGS sequence"/>
</dbReference>
<dbReference type="Pfam" id="PF02230">
    <property type="entry name" value="Abhydrolase_2"/>
    <property type="match status" value="1"/>
</dbReference>
<evidence type="ECO:0000256" key="6">
    <source>
        <dbReference type="ARBA" id="ARBA00022832"/>
    </source>
</evidence>
<evidence type="ECO:0000313" key="12">
    <source>
        <dbReference type="Proteomes" id="UP000800035"/>
    </source>
</evidence>
<dbReference type="PANTHER" id="PTHR10655:SF17">
    <property type="entry name" value="LYSOPHOSPHOLIPASE-LIKE PROTEIN 1"/>
    <property type="match status" value="1"/>
</dbReference>
<comment type="catalytic activity">
    <reaction evidence="9">
        <text>S-hexadecanoyl-L-cysteinyl-[protein] + H2O = L-cysteinyl-[protein] + hexadecanoate + H(+)</text>
        <dbReference type="Rhea" id="RHEA:19233"/>
        <dbReference type="Rhea" id="RHEA-COMP:10131"/>
        <dbReference type="Rhea" id="RHEA-COMP:11032"/>
        <dbReference type="ChEBI" id="CHEBI:7896"/>
        <dbReference type="ChEBI" id="CHEBI:15377"/>
        <dbReference type="ChEBI" id="CHEBI:15378"/>
        <dbReference type="ChEBI" id="CHEBI:29950"/>
        <dbReference type="ChEBI" id="CHEBI:74151"/>
        <dbReference type="EC" id="3.1.2.22"/>
    </reaction>
</comment>
<protein>
    <recommendedName>
        <fullName evidence="3">Acyl-protein thioesterase 1</fullName>
        <ecNumber evidence="2">3.1.2.22</ecNumber>
    </recommendedName>
    <alternativeName>
        <fullName evidence="8">Palmitoyl-protein hydrolase</fullName>
    </alternativeName>
</protein>
<evidence type="ECO:0000256" key="1">
    <source>
        <dbReference type="ARBA" id="ARBA00006499"/>
    </source>
</evidence>
<dbReference type="SUPFAM" id="SSF53474">
    <property type="entry name" value="alpha/beta-Hydrolases"/>
    <property type="match status" value="1"/>
</dbReference>
<dbReference type="GO" id="GO:0008474">
    <property type="term" value="F:palmitoyl-(protein) hydrolase activity"/>
    <property type="evidence" value="ECO:0007669"/>
    <property type="project" value="UniProtKB-EC"/>
</dbReference>
<dbReference type="InterPro" id="IPR029058">
    <property type="entry name" value="AB_hydrolase_fold"/>
</dbReference>